<sequence length="241" mass="27173">MSFGIQYWCFIEWATVYSSCCQITLLPAIAHLTIQNNITPTLRQEFDLPVVSVRDLALHKFFTQHLTAMTSSRRSRSCSPGVTMGGSSALQPPSISIRVALIYSEVTSTNTSYDAEQRENNLDRSQQCLSFLCSSGRNLWHHAGPEPHWDYLRNSSRFVIIIVSSSITYPDAEPRGGDTYELFLLDDWSMKAMCHAEPADHFTAAVNFSALSSKFIQETYKDLTVVKWTTSINTFVKVAHE</sequence>
<comment type="caution">
    <text evidence="1">The sequence shown here is derived from an EMBL/GenBank/DDBJ whole genome shotgun (WGS) entry which is preliminary data.</text>
</comment>
<name>A0AAD4E6B0_9AGAM</name>
<dbReference type="EMBL" id="JABBWK010000027">
    <property type="protein sequence ID" value="KAG1900382.1"/>
    <property type="molecule type" value="Genomic_DNA"/>
</dbReference>
<accession>A0AAD4E6B0</accession>
<dbReference type="AlphaFoldDB" id="A0AAD4E6B0"/>
<dbReference type="Proteomes" id="UP001195769">
    <property type="component" value="Unassembled WGS sequence"/>
</dbReference>
<organism evidence="1 2">
    <name type="scientific">Suillus fuscotomentosus</name>
    <dbReference type="NCBI Taxonomy" id="1912939"/>
    <lineage>
        <taxon>Eukaryota</taxon>
        <taxon>Fungi</taxon>
        <taxon>Dikarya</taxon>
        <taxon>Basidiomycota</taxon>
        <taxon>Agaricomycotina</taxon>
        <taxon>Agaricomycetes</taxon>
        <taxon>Agaricomycetidae</taxon>
        <taxon>Boletales</taxon>
        <taxon>Suillineae</taxon>
        <taxon>Suillaceae</taxon>
        <taxon>Suillus</taxon>
    </lineage>
</organism>
<keyword evidence="2" id="KW-1185">Reference proteome</keyword>
<evidence type="ECO:0000313" key="2">
    <source>
        <dbReference type="Proteomes" id="UP001195769"/>
    </source>
</evidence>
<reference evidence="1" key="1">
    <citation type="journal article" date="2020" name="New Phytol.">
        <title>Comparative genomics reveals dynamic genome evolution in host specialist ectomycorrhizal fungi.</title>
        <authorList>
            <person name="Lofgren L.A."/>
            <person name="Nguyen N.H."/>
            <person name="Vilgalys R."/>
            <person name="Ruytinx J."/>
            <person name="Liao H.L."/>
            <person name="Branco S."/>
            <person name="Kuo A."/>
            <person name="LaButti K."/>
            <person name="Lipzen A."/>
            <person name="Andreopoulos W."/>
            <person name="Pangilinan J."/>
            <person name="Riley R."/>
            <person name="Hundley H."/>
            <person name="Na H."/>
            <person name="Barry K."/>
            <person name="Grigoriev I.V."/>
            <person name="Stajich J.E."/>
            <person name="Kennedy P.G."/>
        </authorList>
    </citation>
    <scope>NUCLEOTIDE SEQUENCE</scope>
    <source>
        <strain evidence="1">FC203</strain>
    </source>
</reference>
<evidence type="ECO:0000313" key="1">
    <source>
        <dbReference type="EMBL" id="KAG1900382.1"/>
    </source>
</evidence>
<protein>
    <submittedName>
        <fullName evidence="1">Uncharacterized protein</fullName>
    </submittedName>
</protein>
<dbReference type="RefSeq" id="XP_041225958.1">
    <property type="nucleotide sequence ID" value="XM_041367037.1"/>
</dbReference>
<dbReference type="GeneID" id="64661335"/>
<gene>
    <name evidence="1" type="ORF">F5891DRAFT_1188697</name>
</gene>
<proteinExistence type="predicted"/>